<sequence length="125" mass="15260">MGNTVQKAFSSDPYPETFGVPQFDAHYGFSGKREERPKIKATKEDMIAVKIEKRFRDYCVDQYIELLRCHQKKYPYVRRCATEQYDYYKCEYDDQVLRMKEYERERRLLIREKEKMESQKMEVIA</sequence>
<evidence type="ECO:0000313" key="15">
    <source>
        <dbReference type="Proteomes" id="UP001642520"/>
    </source>
</evidence>
<evidence type="ECO:0000256" key="12">
    <source>
        <dbReference type="ARBA" id="ARBA00023157"/>
    </source>
</evidence>
<evidence type="ECO:0000256" key="9">
    <source>
        <dbReference type="ARBA" id="ARBA00022982"/>
    </source>
</evidence>
<evidence type="ECO:0000256" key="7">
    <source>
        <dbReference type="ARBA" id="ARBA00022660"/>
    </source>
</evidence>
<evidence type="ECO:0000256" key="6">
    <source>
        <dbReference type="ARBA" id="ARBA00022448"/>
    </source>
</evidence>
<comment type="subcellular location">
    <subcellularLocation>
        <location evidence="3">Mitochondrion inner membrane</location>
        <topology evidence="3">Peripheral membrane protein</topology>
    </subcellularLocation>
    <subcellularLocation>
        <location evidence="2">Mitochondrion intermembrane space</location>
    </subcellularLocation>
</comment>
<evidence type="ECO:0000256" key="4">
    <source>
        <dbReference type="ARBA" id="ARBA00008006"/>
    </source>
</evidence>
<evidence type="ECO:0000256" key="8">
    <source>
        <dbReference type="ARBA" id="ARBA00022792"/>
    </source>
</evidence>
<evidence type="ECO:0000256" key="11">
    <source>
        <dbReference type="ARBA" id="ARBA00023136"/>
    </source>
</evidence>
<keyword evidence="8" id="KW-0999">Mitochondrion inner membrane</keyword>
<evidence type="ECO:0000256" key="2">
    <source>
        <dbReference type="ARBA" id="ARBA00004569"/>
    </source>
</evidence>
<gene>
    <name evidence="14" type="ORF">XYLVIOL_LOCUS11019</name>
</gene>
<dbReference type="EMBL" id="CAXAJV020001301">
    <property type="protein sequence ID" value="CAL7952344.1"/>
    <property type="molecule type" value="Genomic_DNA"/>
</dbReference>
<accession>A0ABP1PGK1</accession>
<dbReference type="InterPro" id="IPR008698">
    <property type="entry name" value="NDUB7"/>
</dbReference>
<proteinExistence type="inferred from homology"/>
<evidence type="ECO:0000256" key="10">
    <source>
        <dbReference type="ARBA" id="ARBA00023128"/>
    </source>
</evidence>
<dbReference type="PANTHER" id="PTHR20900:SF0">
    <property type="entry name" value="NADH DEHYDROGENASE [UBIQUINONE] 1 BETA SUBCOMPLEX SUBUNIT 7"/>
    <property type="match status" value="1"/>
</dbReference>
<dbReference type="PROSITE" id="PS51808">
    <property type="entry name" value="CHCH"/>
    <property type="match status" value="1"/>
</dbReference>
<keyword evidence="13" id="KW-0175">Coiled coil</keyword>
<keyword evidence="12" id="KW-1015">Disulfide bond</keyword>
<name>A0ABP1PGK1_XYLVO</name>
<comment type="caution">
    <text evidence="14">The sequence shown here is derived from an EMBL/GenBank/DDBJ whole genome shotgun (WGS) entry which is preliminary data.</text>
</comment>
<keyword evidence="6" id="KW-0813">Transport</keyword>
<evidence type="ECO:0000256" key="3">
    <source>
        <dbReference type="ARBA" id="ARBA00004637"/>
    </source>
</evidence>
<keyword evidence="15" id="KW-1185">Reference proteome</keyword>
<evidence type="ECO:0000256" key="1">
    <source>
        <dbReference type="ARBA" id="ARBA00003195"/>
    </source>
</evidence>
<keyword evidence="10" id="KW-0496">Mitochondrion</keyword>
<protein>
    <recommendedName>
        <fullName evidence="5">NADH dehydrogenase [ubiquinone] 1 beta subcomplex subunit 7</fullName>
    </recommendedName>
</protein>
<organism evidence="14 15">
    <name type="scientific">Xylocopa violacea</name>
    <name type="common">Violet carpenter bee</name>
    <name type="synonym">Apis violacea</name>
    <dbReference type="NCBI Taxonomy" id="135666"/>
    <lineage>
        <taxon>Eukaryota</taxon>
        <taxon>Metazoa</taxon>
        <taxon>Ecdysozoa</taxon>
        <taxon>Arthropoda</taxon>
        <taxon>Hexapoda</taxon>
        <taxon>Insecta</taxon>
        <taxon>Pterygota</taxon>
        <taxon>Neoptera</taxon>
        <taxon>Endopterygota</taxon>
        <taxon>Hymenoptera</taxon>
        <taxon>Apocrita</taxon>
        <taxon>Aculeata</taxon>
        <taxon>Apoidea</taxon>
        <taxon>Anthophila</taxon>
        <taxon>Apidae</taxon>
        <taxon>Xylocopa</taxon>
        <taxon>Xylocopa</taxon>
    </lineage>
</organism>
<keyword evidence="9" id="KW-0249">Electron transport</keyword>
<comment type="similarity">
    <text evidence="4">Belongs to the complex I NDUFB7 subunit family.</text>
</comment>
<keyword evidence="7" id="KW-0679">Respiratory chain</keyword>
<dbReference type="Pfam" id="PF05676">
    <property type="entry name" value="NDUF_B7"/>
    <property type="match status" value="1"/>
</dbReference>
<feature type="coiled-coil region" evidence="13">
    <location>
        <begin position="92"/>
        <end position="122"/>
    </location>
</feature>
<evidence type="ECO:0000313" key="14">
    <source>
        <dbReference type="EMBL" id="CAL7952344.1"/>
    </source>
</evidence>
<evidence type="ECO:0000256" key="13">
    <source>
        <dbReference type="SAM" id="Coils"/>
    </source>
</evidence>
<comment type="function">
    <text evidence="1">Accessory subunit of the mitochondrial membrane respiratory chain NADH dehydrogenase (Complex I), that is believed not to be involved in catalysis. Complex I functions in the transfer of electrons from NADH to the respiratory chain. The immediate electron acceptor for the enzyme is believed to be ubiquinone.</text>
</comment>
<dbReference type="Proteomes" id="UP001642520">
    <property type="component" value="Unassembled WGS sequence"/>
</dbReference>
<reference evidence="14 15" key="1">
    <citation type="submission" date="2024-08" db="EMBL/GenBank/DDBJ databases">
        <authorList>
            <person name="Will J Nash"/>
            <person name="Angela Man"/>
            <person name="Seanna McTaggart"/>
            <person name="Kendall Baker"/>
            <person name="Tom Barker"/>
            <person name="Leah Catchpole"/>
            <person name="Alex Durrant"/>
            <person name="Karim Gharbi"/>
            <person name="Naomi Irish"/>
            <person name="Gemy Kaithakottil"/>
            <person name="Debby Ku"/>
            <person name="Aaliyah Providence"/>
            <person name="Felix Shaw"/>
            <person name="David Swarbreck"/>
            <person name="Chris Watkins"/>
            <person name="Ann M. McCartney"/>
            <person name="Giulio Formenti"/>
            <person name="Alice Mouton"/>
            <person name="Noel Vella"/>
            <person name="Bjorn M von Reumont"/>
            <person name="Adriana Vella"/>
            <person name="Wilfried Haerty"/>
        </authorList>
    </citation>
    <scope>NUCLEOTIDE SEQUENCE [LARGE SCALE GENOMIC DNA]</scope>
</reference>
<dbReference type="PANTHER" id="PTHR20900">
    <property type="entry name" value="NADH:UBIQUINONE OXIDOREDUCTASE B18-LIKE SUBUNIT"/>
    <property type="match status" value="1"/>
</dbReference>
<evidence type="ECO:0000256" key="5">
    <source>
        <dbReference type="ARBA" id="ARBA00018677"/>
    </source>
</evidence>
<keyword evidence="11" id="KW-0472">Membrane</keyword>